<accession>A0ABT8E8R5</accession>
<proteinExistence type="predicted"/>
<dbReference type="Proteomes" id="UP001168694">
    <property type="component" value="Unassembled WGS sequence"/>
</dbReference>
<evidence type="ECO:0000313" key="2">
    <source>
        <dbReference type="Proteomes" id="UP001168694"/>
    </source>
</evidence>
<evidence type="ECO:0000313" key="1">
    <source>
        <dbReference type="EMBL" id="MDN4074306.1"/>
    </source>
</evidence>
<dbReference type="RefSeq" id="WP_290400372.1">
    <property type="nucleotide sequence ID" value="NZ_JAUHLN010000002.1"/>
</dbReference>
<protein>
    <submittedName>
        <fullName evidence="1">Uncharacterized protein</fullName>
    </submittedName>
</protein>
<organism evidence="1 2">
    <name type="scientific">Fictibacillus terranigra</name>
    <dbReference type="NCBI Taxonomy" id="3058424"/>
    <lineage>
        <taxon>Bacteria</taxon>
        <taxon>Bacillati</taxon>
        <taxon>Bacillota</taxon>
        <taxon>Bacilli</taxon>
        <taxon>Bacillales</taxon>
        <taxon>Fictibacillaceae</taxon>
        <taxon>Fictibacillus</taxon>
    </lineage>
</organism>
<reference evidence="1" key="1">
    <citation type="submission" date="2023-06" db="EMBL/GenBank/DDBJ databases">
        <title>Draft Genome Sequences of Representative Paenibacillus Polymyxa, Bacillus cereus, Fictibacillus sp., and Brevibacillus agri Strains Isolated from Amazonian Dark Earth.</title>
        <authorList>
            <person name="Pellegrinetti T.A."/>
            <person name="Cunha I.C.M."/>
            <person name="Chaves M.G."/>
            <person name="Freitas A.S."/>
            <person name="Silva A.V.R."/>
            <person name="Tsai S.M."/>
            <person name="Mendes L.W."/>
        </authorList>
    </citation>
    <scope>NUCLEOTIDE SEQUENCE</scope>
    <source>
        <strain evidence="1">CENA-BCM004</strain>
    </source>
</reference>
<keyword evidence="2" id="KW-1185">Reference proteome</keyword>
<name>A0ABT8E8R5_9BACL</name>
<comment type="caution">
    <text evidence="1">The sequence shown here is derived from an EMBL/GenBank/DDBJ whole genome shotgun (WGS) entry which is preliminary data.</text>
</comment>
<sequence length="46" mass="5597">MLKKTEVILFMKEIAMLTDEYLRCRDRFLKEQIKNDIDFLHSVIHA</sequence>
<gene>
    <name evidence="1" type="ORF">QYF49_15040</name>
</gene>
<dbReference type="EMBL" id="JAUHLN010000002">
    <property type="protein sequence ID" value="MDN4074306.1"/>
    <property type="molecule type" value="Genomic_DNA"/>
</dbReference>